<dbReference type="Pfam" id="PF05973">
    <property type="entry name" value="Gp49"/>
    <property type="match status" value="1"/>
</dbReference>
<dbReference type="RefSeq" id="WP_004681411.1">
    <property type="nucleotide sequence ID" value="NZ_CP125669.1"/>
</dbReference>
<dbReference type="Proteomes" id="UP001229836">
    <property type="component" value="Chromosome"/>
</dbReference>
<sequence>MYKILYMTQPQPEKPIYWIGSSLDDLKEFPADVKKHFGFELHAIQHGTEPAQWKPIPNWGTGVIELKYKDSSGAYRVVYVAKFRHAIYILHSFQKKTQQTAKPDVEIIKARYKEIALLEEQYEQD</sequence>
<reference evidence="1 2" key="1">
    <citation type="submission" date="2023-05" db="EMBL/GenBank/DDBJ databases">
        <title>The complete genome of Acinetobacter sp. nov KCTC 92772.</title>
        <authorList>
            <person name="Zhou G."/>
        </authorList>
    </citation>
    <scope>NUCLEOTIDE SEQUENCE [LARGE SCALE GENOMIC DNA]</scope>
    <source>
        <strain evidence="1 2">KCTC 92772</strain>
    </source>
</reference>
<name>A0ABY8S895_9GAMM</name>
<accession>A0ABY8S895</accession>
<dbReference type="EMBL" id="CP125669">
    <property type="protein sequence ID" value="WHP07047.1"/>
    <property type="molecule type" value="Genomic_DNA"/>
</dbReference>
<keyword evidence="2" id="KW-1185">Reference proteome</keyword>
<organism evidence="1 2">
    <name type="scientific">Acinetobacter corruptisaponis</name>
    <dbReference type="NCBI Taxonomy" id="3045147"/>
    <lineage>
        <taxon>Bacteria</taxon>
        <taxon>Pseudomonadati</taxon>
        <taxon>Pseudomonadota</taxon>
        <taxon>Gammaproteobacteria</taxon>
        <taxon>Moraxellales</taxon>
        <taxon>Moraxellaceae</taxon>
        <taxon>Acinetobacter</taxon>
    </lineage>
</organism>
<gene>
    <name evidence="1" type="ORF">QLH32_06185</name>
</gene>
<proteinExistence type="predicted"/>
<protein>
    <submittedName>
        <fullName evidence="1">Type II toxin-antitoxin system RelE/ParE family toxin</fullName>
    </submittedName>
</protein>
<evidence type="ECO:0000313" key="2">
    <source>
        <dbReference type="Proteomes" id="UP001229836"/>
    </source>
</evidence>
<dbReference type="InterPro" id="IPR009241">
    <property type="entry name" value="HigB-like"/>
</dbReference>
<evidence type="ECO:0000313" key="1">
    <source>
        <dbReference type="EMBL" id="WHP07047.1"/>
    </source>
</evidence>